<proteinExistence type="predicted"/>
<dbReference type="OrthoDB" id="5326335at2"/>
<keyword evidence="2" id="KW-1185">Reference proteome</keyword>
<dbReference type="HOGENOM" id="CLU_108696_20_1_10"/>
<evidence type="ECO:0000313" key="1">
    <source>
        <dbReference type="EMBL" id="AKA36067.1"/>
    </source>
</evidence>
<protein>
    <submittedName>
        <fullName evidence="1">Acyl carrier protein</fullName>
    </submittedName>
</protein>
<accession>A0A0D5YUT3</accession>
<name>A0A0D5YUT3_9FLAO</name>
<dbReference type="EMBL" id="CP011071">
    <property type="protein sequence ID" value="AKA36067.1"/>
    <property type="molecule type" value="Genomic_DNA"/>
</dbReference>
<evidence type="ECO:0000313" key="2">
    <source>
        <dbReference type="Proteomes" id="UP000032726"/>
    </source>
</evidence>
<dbReference type="KEGG" id="mlt:VC82_2492"/>
<dbReference type="AlphaFoldDB" id="A0A0D5YUT3"/>
<dbReference type="Proteomes" id="UP000032726">
    <property type="component" value="Chromosome"/>
</dbReference>
<sequence length="85" mass="9919">MNEKNIELLRNAFANALDIDKSMINDSLMYQGIPQWDSITHMFLIDEIENTFQIEIQSDDVLEMSSFAKVKEVLAKYNLSFEKQN</sequence>
<dbReference type="InterPro" id="IPR036736">
    <property type="entry name" value="ACP-like_sf"/>
</dbReference>
<gene>
    <name evidence="1" type="ORF">VC82_2492</name>
</gene>
<reference evidence="1 2" key="1">
    <citation type="submission" date="2015-03" db="EMBL/GenBank/DDBJ databases">
        <title>Complete genome sequence of Muricauda lutaonensis CC-HSB-11T, isolated from a coastal hot spring.</title>
        <authorList>
            <person name="Kim K.M."/>
        </authorList>
    </citation>
    <scope>NUCLEOTIDE SEQUENCE [LARGE SCALE GENOMIC DNA]</scope>
    <source>
        <strain evidence="1 2">CC-HSB-11</strain>
    </source>
</reference>
<dbReference type="Gene3D" id="1.10.1200.10">
    <property type="entry name" value="ACP-like"/>
    <property type="match status" value="1"/>
</dbReference>
<dbReference type="STRING" id="516051.VC82_2492"/>
<organism evidence="1 2">
    <name type="scientific">Flagellimonas lutaonensis</name>
    <dbReference type="NCBI Taxonomy" id="516051"/>
    <lineage>
        <taxon>Bacteria</taxon>
        <taxon>Pseudomonadati</taxon>
        <taxon>Bacteroidota</taxon>
        <taxon>Flavobacteriia</taxon>
        <taxon>Flavobacteriales</taxon>
        <taxon>Flavobacteriaceae</taxon>
        <taxon>Flagellimonas</taxon>
    </lineage>
</organism>
<dbReference type="RefSeq" id="WP_045802646.1">
    <property type="nucleotide sequence ID" value="NZ_CP011071.1"/>
</dbReference>
<dbReference type="SUPFAM" id="SSF47336">
    <property type="entry name" value="ACP-like"/>
    <property type="match status" value="1"/>
</dbReference>